<feature type="transmembrane region" description="Helical" evidence="1">
    <location>
        <begin position="15"/>
        <end position="46"/>
    </location>
</feature>
<feature type="transmembrane region" description="Helical" evidence="1">
    <location>
        <begin position="92"/>
        <end position="117"/>
    </location>
</feature>
<protein>
    <submittedName>
        <fullName evidence="2">Uncharacterized protein</fullName>
    </submittedName>
</protein>
<name>A0ABR2CVJ8_9ROSI</name>
<gene>
    <name evidence="2" type="ORF">V6N12_029240</name>
</gene>
<keyword evidence="3" id="KW-1185">Reference proteome</keyword>
<dbReference type="EMBL" id="JBBPBM010000041">
    <property type="protein sequence ID" value="KAK8524374.1"/>
    <property type="molecule type" value="Genomic_DNA"/>
</dbReference>
<sequence>MQGSSEVLGDAIDTIIAILLGFVASLLLVLAQVSGSCFVGCVWIYTKEELDKASAKKKLTAASHIFSWIILAVGLTMLTTGTTKMQSTPDQFLFFGGLVCFIHGLFIVAYVVSAIVVA</sequence>
<dbReference type="Pfam" id="PF06749">
    <property type="entry name" value="DUF1218"/>
    <property type="match status" value="1"/>
</dbReference>
<reference evidence="2 3" key="1">
    <citation type="journal article" date="2024" name="G3 (Bethesda)">
        <title>Genome assembly of Hibiscus sabdariffa L. provides insights into metabolisms of medicinal natural products.</title>
        <authorList>
            <person name="Kim T."/>
        </authorList>
    </citation>
    <scope>NUCLEOTIDE SEQUENCE [LARGE SCALE GENOMIC DNA]</scope>
    <source>
        <strain evidence="2">TK-2024</strain>
        <tissue evidence="2">Old leaves</tissue>
    </source>
</reference>
<keyword evidence="1" id="KW-0472">Membrane</keyword>
<evidence type="ECO:0000256" key="1">
    <source>
        <dbReference type="SAM" id="Phobius"/>
    </source>
</evidence>
<dbReference type="InterPro" id="IPR009606">
    <property type="entry name" value="DEAL/Modifying_wall_lignin1/2"/>
</dbReference>
<feature type="transmembrane region" description="Helical" evidence="1">
    <location>
        <begin position="58"/>
        <end position="80"/>
    </location>
</feature>
<evidence type="ECO:0000313" key="3">
    <source>
        <dbReference type="Proteomes" id="UP001472677"/>
    </source>
</evidence>
<dbReference type="Proteomes" id="UP001472677">
    <property type="component" value="Unassembled WGS sequence"/>
</dbReference>
<comment type="caution">
    <text evidence="2">The sequence shown here is derived from an EMBL/GenBank/DDBJ whole genome shotgun (WGS) entry which is preliminary data.</text>
</comment>
<accession>A0ABR2CVJ8</accession>
<evidence type="ECO:0000313" key="2">
    <source>
        <dbReference type="EMBL" id="KAK8524374.1"/>
    </source>
</evidence>
<organism evidence="2 3">
    <name type="scientific">Hibiscus sabdariffa</name>
    <name type="common">roselle</name>
    <dbReference type="NCBI Taxonomy" id="183260"/>
    <lineage>
        <taxon>Eukaryota</taxon>
        <taxon>Viridiplantae</taxon>
        <taxon>Streptophyta</taxon>
        <taxon>Embryophyta</taxon>
        <taxon>Tracheophyta</taxon>
        <taxon>Spermatophyta</taxon>
        <taxon>Magnoliopsida</taxon>
        <taxon>eudicotyledons</taxon>
        <taxon>Gunneridae</taxon>
        <taxon>Pentapetalae</taxon>
        <taxon>rosids</taxon>
        <taxon>malvids</taxon>
        <taxon>Malvales</taxon>
        <taxon>Malvaceae</taxon>
        <taxon>Malvoideae</taxon>
        <taxon>Hibiscus</taxon>
    </lineage>
</organism>
<proteinExistence type="predicted"/>
<keyword evidence="1" id="KW-1133">Transmembrane helix</keyword>
<keyword evidence="1" id="KW-0812">Transmembrane</keyword>